<reference evidence="1" key="1">
    <citation type="submission" date="2019-03" db="EMBL/GenBank/DDBJ databases">
        <title>Single cell metagenomics reveals metabolic interactions within the superorganism composed of flagellate Streblomastix strix and complex community of Bacteroidetes bacteria on its surface.</title>
        <authorList>
            <person name="Treitli S.C."/>
            <person name="Kolisko M."/>
            <person name="Husnik F."/>
            <person name="Keeling P."/>
            <person name="Hampl V."/>
        </authorList>
    </citation>
    <scope>NUCLEOTIDE SEQUENCE</scope>
    <source>
        <strain evidence="1">STM</strain>
    </source>
</reference>
<dbReference type="Pfam" id="PF20012">
    <property type="entry name" value="GAP1-N1"/>
    <property type="match status" value="1"/>
</dbReference>
<name>A0A5J4RGG4_9ZZZZ</name>
<evidence type="ECO:0000313" key="1">
    <source>
        <dbReference type="EMBL" id="KAA6332729.1"/>
    </source>
</evidence>
<sequence>MNMQIHQMLHGYNQGHNLIQGSIVLSSSEDMDCMAMLSDWSEYVNPQDEADYITIYPLENSEYYVIAKTWYANEMKRPGCVWTHSLLISFHQLSQIIDFRVFIDMFVRPQNGDFEFYATPLQIDPTSESENSLFANKLIIPSLPIIYNELINQRPQVFCVENKSRFYQYLCLLLMNYFPYQLLYQLSFCTGSSGLRTLHNKPFSLQFINTQHDFVKSIIFYDELELEAVPSWINLATQEITSEKLQFSRLVHTFADEIAADFHNLNGSLILIELINKDYETSEEKQKGIQLIIAELATLFPRCEDGKLLKERFLQKRMISKFISDYEFLYYMCISEFINSFSLQTMDFWQRFDDIAQSNDRQIYHLLLQKLCQTSHLNKWGESILARSNDYLTTSDLNTIADKDWSLFQSLVSACPELLNQCSWISYSCNQIEDILRIILTSRVSSVFNEWKELLFKILSTQINVHTDLSNLIFQKDKNAVNYVLDYFNISPEYTVPKSIEKLCQQEDLKILTWMETVNVLMPNVGFLIMKSIRPTSQQVQSKDIERWIAFSELSVGSMPIKYYAYLYLLSFNWPNDIHAIQFMRIAFYPLHKAASEGRLDYELWRDISPYTEELPIWLDWDRCKKLRKAVVKRIKNSDFDKDFIENFTPDKELNRELVKIWEK</sequence>
<accession>A0A5J4RGG4</accession>
<comment type="caution">
    <text evidence="1">The sequence shown here is derived from an EMBL/GenBank/DDBJ whole genome shotgun (WGS) entry which is preliminary data.</text>
</comment>
<proteinExistence type="predicted"/>
<protein>
    <submittedName>
        <fullName evidence="1">Uncharacterized protein</fullName>
    </submittedName>
</protein>
<gene>
    <name evidence="1" type="ORF">EZS27_018788</name>
</gene>
<dbReference type="EMBL" id="SNRY01001202">
    <property type="protein sequence ID" value="KAA6332729.1"/>
    <property type="molecule type" value="Genomic_DNA"/>
</dbReference>
<dbReference type="AlphaFoldDB" id="A0A5J4RGG4"/>
<organism evidence="1">
    <name type="scientific">termite gut metagenome</name>
    <dbReference type="NCBI Taxonomy" id="433724"/>
    <lineage>
        <taxon>unclassified sequences</taxon>
        <taxon>metagenomes</taxon>
        <taxon>organismal metagenomes</taxon>
    </lineage>
</organism>